<dbReference type="EMBL" id="JAENIO010000128">
    <property type="protein sequence ID" value="MBK1835734.1"/>
    <property type="molecule type" value="Genomic_DNA"/>
</dbReference>
<dbReference type="AlphaFoldDB" id="A0A934RVF9"/>
<dbReference type="Proteomes" id="UP000604083">
    <property type="component" value="Unassembled WGS sequence"/>
</dbReference>
<keyword evidence="2" id="KW-1185">Reference proteome</keyword>
<organism evidence="1 2">
    <name type="scientific">Roseibacillus ishigakijimensis</name>
    <dbReference type="NCBI Taxonomy" id="454146"/>
    <lineage>
        <taxon>Bacteria</taxon>
        <taxon>Pseudomonadati</taxon>
        <taxon>Verrucomicrobiota</taxon>
        <taxon>Verrucomicrobiia</taxon>
        <taxon>Verrucomicrobiales</taxon>
        <taxon>Verrucomicrobiaceae</taxon>
        <taxon>Roseibacillus</taxon>
    </lineage>
</organism>
<protein>
    <submittedName>
        <fullName evidence="1">Uncharacterized protein</fullName>
    </submittedName>
</protein>
<proteinExistence type="predicted"/>
<accession>A0A934RVF9</accession>
<name>A0A934RVF9_9BACT</name>
<reference evidence="1" key="1">
    <citation type="submission" date="2021-01" db="EMBL/GenBank/DDBJ databases">
        <title>Modified the classification status of verrucomicrobia.</title>
        <authorList>
            <person name="Feng X."/>
        </authorList>
    </citation>
    <scope>NUCLEOTIDE SEQUENCE</scope>
    <source>
        <strain evidence="1">KCTC 12986</strain>
    </source>
</reference>
<dbReference type="RefSeq" id="WP_200393168.1">
    <property type="nucleotide sequence ID" value="NZ_JAENIO010000128.1"/>
</dbReference>
<gene>
    <name evidence="1" type="ORF">JIN78_16850</name>
</gene>
<evidence type="ECO:0000313" key="2">
    <source>
        <dbReference type="Proteomes" id="UP000604083"/>
    </source>
</evidence>
<sequence length="123" mass="13939">MKIIHHALVIAIVFLCAHVQSEELKKIRNFHVIEIEKADYTFAMTHLHADSPILTLSQPVKDLNHAIDLVGREINFVPLKRAGRFGQWIFFPRLTHAEDDGTFTSGLAVKVGSRVVQKWGVNE</sequence>
<comment type="caution">
    <text evidence="1">The sequence shown here is derived from an EMBL/GenBank/DDBJ whole genome shotgun (WGS) entry which is preliminary data.</text>
</comment>
<evidence type="ECO:0000313" key="1">
    <source>
        <dbReference type="EMBL" id="MBK1835734.1"/>
    </source>
</evidence>